<dbReference type="EC" id="2.4.3.1" evidence="13"/>
<evidence type="ECO:0000256" key="2">
    <source>
        <dbReference type="ARBA" id="ARBA00006003"/>
    </source>
</evidence>
<dbReference type="Gene3D" id="3.90.1480.20">
    <property type="entry name" value="Glycosyl transferase family 29"/>
    <property type="match status" value="1"/>
</dbReference>
<keyword evidence="10" id="KW-1015">Disulfide bond</keyword>
<dbReference type="InterPro" id="IPR038578">
    <property type="entry name" value="GT29-like_sf"/>
</dbReference>
<organism evidence="16">
    <name type="scientific">Tetraselmis sp. GSL018</name>
    <dbReference type="NCBI Taxonomy" id="582737"/>
    <lineage>
        <taxon>Eukaryota</taxon>
        <taxon>Viridiplantae</taxon>
        <taxon>Chlorophyta</taxon>
        <taxon>core chlorophytes</taxon>
        <taxon>Chlorodendrophyceae</taxon>
        <taxon>Chlorodendrales</taxon>
        <taxon>Chlorodendraceae</taxon>
        <taxon>Tetraselmis</taxon>
    </lineage>
</organism>
<evidence type="ECO:0000256" key="9">
    <source>
        <dbReference type="ARBA" id="ARBA00023136"/>
    </source>
</evidence>
<reference evidence="16" key="1">
    <citation type="submission" date="2014-05" db="EMBL/GenBank/DDBJ databases">
        <title>The transcriptome of the halophilic microalga Tetraselmis sp. GSL018 isolated from the Great Salt Lake, Utah.</title>
        <authorList>
            <person name="Jinkerson R.E."/>
            <person name="D'Adamo S."/>
            <person name="Posewitz M.C."/>
        </authorList>
    </citation>
    <scope>NUCLEOTIDE SEQUENCE</scope>
    <source>
        <strain evidence="16">GSL018</strain>
    </source>
</reference>
<feature type="region of interest" description="Disordered" evidence="14">
    <location>
        <begin position="164"/>
        <end position="378"/>
    </location>
</feature>
<feature type="signal peptide" evidence="15">
    <location>
        <begin position="1"/>
        <end position="18"/>
    </location>
</feature>
<evidence type="ECO:0000256" key="1">
    <source>
        <dbReference type="ARBA" id="ARBA00004447"/>
    </source>
</evidence>
<sequence length="697" mass="75565">MQSRAPIFLWCTFSGVVAKVEKTSGLGSEEVSPAECSGNSVPPVVPGRSRALDPTQPLPSVPSDPSLCQPGTLDRSWATDSENGKVGSQIREGRSMGRDGAQPPRHHSHRQTALAALLVFLSMLVAMQAASYTLRLMQGERLPENRRKHWHSFHFLSQVSGVRSAASLPPQSGGSLEESSIGRARGDLGGTAHGPALRGSSDHRGDMDLDAGMAGIGPELSEDGWWPPPASAAGDEPRRTTAIAPTPTDGTPAPRRDDSARAAAGVDQPASPPHPAVPTISHSDAAAPSLRPPPPSLARGRRQAPAPAPRPPEAAHAAASRGAAEAHQRQSPAVPVRRPQQAPAGALPAPPTQRLPPGRDPRHERPPGRHRPASRSDQLARVLHRLYRGKKAHQRFTGSVAMSRATLPPVGSPIKTPWKVIPSGEYRTLGRNSRELMQILPAKDVVGSQHYRSCAVVGSAGNLLQQDFGREIDSHDCVIRFNIAPTKGFEKNVGSKTTLRFVNRLHFGFRETSREIVLQHVTMPDMMAKYVALMRRNPGMQTFPFDMSFYEQMVEWDRVQQPTNGFFGLKLALHLCDRVVVYGFVRNWRGNFKYHYFNNEEPNAKQFARDNGGELPLIKELMQKHSGRMSFKHPCVLSDACEGCPSVARCDGATPFPVPVQGFCRRPGTGCWLRCATCPGGRKAELCPAGLSGQCVS</sequence>
<dbReference type="GO" id="GO:0003835">
    <property type="term" value="F:beta-galactoside alpha-2,6-sialyltransferase activity"/>
    <property type="evidence" value="ECO:0007669"/>
    <property type="project" value="UniProtKB-EC"/>
</dbReference>
<dbReference type="Pfam" id="PF00777">
    <property type="entry name" value="Glyco_transf_29"/>
    <property type="match status" value="2"/>
</dbReference>
<dbReference type="AlphaFoldDB" id="A0A061SDD6"/>
<keyword evidence="11" id="KW-0325">Glycoprotein</keyword>
<feature type="compositionally biased region" description="Basic and acidic residues" evidence="14">
    <location>
        <begin position="357"/>
        <end position="367"/>
    </location>
</feature>
<dbReference type="GO" id="GO:0032580">
    <property type="term" value="C:Golgi cisterna membrane"/>
    <property type="evidence" value="ECO:0007669"/>
    <property type="project" value="UniProtKB-SubCell"/>
</dbReference>
<evidence type="ECO:0000256" key="15">
    <source>
        <dbReference type="SAM" id="SignalP"/>
    </source>
</evidence>
<dbReference type="EMBL" id="GBEZ01001882">
    <property type="protein sequence ID" value="JAC83132.1"/>
    <property type="molecule type" value="Transcribed_RNA"/>
</dbReference>
<evidence type="ECO:0000256" key="4">
    <source>
        <dbReference type="ARBA" id="ARBA00022679"/>
    </source>
</evidence>
<evidence type="ECO:0000313" key="16">
    <source>
        <dbReference type="EMBL" id="JAC83132.1"/>
    </source>
</evidence>
<proteinExistence type="inferred from homology"/>
<gene>
    <name evidence="16" type="primary">ST6GAL2</name>
    <name evidence="16" type="ORF">TSPGSL018_4094</name>
</gene>
<evidence type="ECO:0000256" key="6">
    <source>
        <dbReference type="ARBA" id="ARBA00022968"/>
    </source>
</evidence>
<feature type="region of interest" description="Disordered" evidence="14">
    <location>
        <begin position="28"/>
        <end position="109"/>
    </location>
</feature>
<evidence type="ECO:0000256" key="13">
    <source>
        <dbReference type="ARBA" id="ARBA00034329"/>
    </source>
</evidence>
<evidence type="ECO:0000256" key="5">
    <source>
        <dbReference type="ARBA" id="ARBA00022692"/>
    </source>
</evidence>
<keyword evidence="7" id="KW-1133">Transmembrane helix</keyword>
<evidence type="ECO:0000256" key="11">
    <source>
        <dbReference type="ARBA" id="ARBA00023180"/>
    </source>
</evidence>
<accession>A0A061SDD6</accession>
<comment type="subcellular location">
    <subcellularLocation>
        <location evidence="1">Golgi apparatus</location>
        <location evidence="1">Golgi stack membrane</location>
        <topology evidence="1">Single-pass type II membrane protein</topology>
    </subcellularLocation>
</comment>
<feature type="chain" id="PRO_5001611144" description="beta-galactoside alpha-(2,6)-sialyltransferase" evidence="15">
    <location>
        <begin position="19"/>
        <end position="697"/>
    </location>
</feature>
<comment type="catalytic activity">
    <reaction evidence="12">
        <text>a beta-D-galactoside + CMP-N-acetyl-beta-neuraminate = an N-acetyl-alpha-neuraminyl-(2-&gt;6)-beta-D-galactosyl derivative + CMP + H(+)</text>
        <dbReference type="Rhea" id="RHEA:52104"/>
        <dbReference type="ChEBI" id="CHEBI:15378"/>
        <dbReference type="ChEBI" id="CHEBI:28034"/>
        <dbReference type="ChEBI" id="CHEBI:57812"/>
        <dbReference type="ChEBI" id="CHEBI:60377"/>
        <dbReference type="ChEBI" id="CHEBI:136398"/>
        <dbReference type="EC" id="2.4.3.1"/>
    </reaction>
</comment>
<evidence type="ECO:0000256" key="14">
    <source>
        <dbReference type="SAM" id="MobiDB-lite"/>
    </source>
</evidence>
<keyword evidence="15" id="KW-0732">Signal</keyword>
<evidence type="ECO:0000256" key="3">
    <source>
        <dbReference type="ARBA" id="ARBA00022676"/>
    </source>
</evidence>
<dbReference type="CDD" id="cd19952">
    <property type="entry name" value="GT29"/>
    <property type="match status" value="1"/>
</dbReference>
<feature type="compositionally biased region" description="Low complexity" evidence="14">
    <location>
        <begin position="314"/>
        <end position="325"/>
    </location>
</feature>
<dbReference type="PANTHER" id="PTHR46059">
    <property type="entry name" value="BETA-GALACTOSIDE ALPHA-2,6-SIALYLTRANSFERASE"/>
    <property type="match status" value="1"/>
</dbReference>
<keyword evidence="5" id="KW-0812">Transmembrane</keyword>
<dbReference type="PANTHER" id="PTHR46059:SF1">
    <property type="entry name" value="BETA-GALACTOSIDE ALPHA-2,6-SIALYLTRANSFERASE"/>
    <property type="match status" value="1"/>
</dbReference>
<keyword evidence="6" id="KW-0735">Signal-anchor</keyword>
<evidence type="ECO:0000256" key="12">
    <source>
        <dbReference type="ARBA" id="ARBA00034249"/>
    </source>
</evidence>
<name>A0A061SDD6_9CHLO</name>
<evidence type="ECO:0000256" key="8">
    <source>
        <dbReference type="ARBA" id="ARBA00023034"/>
    </source>
</evidence>
<keyword evidence="3 16" id="KW-0328">Glycosyltransferase</keyword>
<keyword evidence="9" id="KW-0472">Membrane</keyword>
<protein>
    <recommendedName>
        <fullName evidence="13">beta-galactoside alpha-(2,6)-sialyltransferase</fullName>
        <ecNumber evidence="13">2.4.3.1</ecNumber>
    </recommendedName>
</protein>
<feature type="compositionally biased region" description="Polar residues" evidence="14">
    <location>
        <begin position="169"/>
        <end position="178"/>
    </location>
</feature>
<keyword evidence="8" id="KW-0333">Golgi apparatus</keyword>
<keyword evidence="4 16" id="KW-0808">Transferase</keyword>
<evidence type="ECO:0000256" key="7">
    <source>
        <dbReference type="ARBA" id="ARBA00022989"/>
    </source>
</evidence>
<comment type="similarity">
    <text evidence="2">Belongs to the glycosyltransferase 29 family.</text>
</comment>
<evidence type="ECO:0000256" key="10">
    <source>
        <dbReference type="ARBA" id="ARBA00023157"/>
    </source>
</evidence>
<dbReference type="InterPro" id="IPR001675">
    <property type="entry name" value="Glyco_trans_29"/>
</dbReference>